<evidence type="ECO:0000313" key="1">
    <source>
        <dbReference type="EMBL" id="REE01728.1"/>
    </source>
</evidence>
<name>A0A3D9L6F2_MARFU</name>
<keyword evidence="2" id="KW-1185">Reference proteome</keyword>
<dbReference type="RefSeq" id="WP_115867005.1">
    <property type="nucleotide sequence ID" value="NZ_QREG01000003.1"/>
</dbReference>
<accession>A0A3D9L6F2</accession>
<dbReference type="Proteomes" id="UP000256779">
    <property type="component" value="Unassembled WGS sequence"/>
</dbReference>
<reference evidence="1 2" key="1">
    <citation type="submission" date="2018-07" db="EMBL/GenBank/DDBJ databases">
        <title>Genomic Encyclopedia of Type Strains, Phase IV (KMG-IV): sequencing the most valuable type-strain genomes for metagenomic binning, comparative biology and taxonomic classification.</title>
        <authorList>
            <person name="Goeker M."/>
        </authorList>
    </citation>
    <scope>NUCLEOTIDE SEQUENCE [LARGE SCALE GENOMIC DNA]</scope>
    <source>
        <strain evidence="1 2">DSM 4134</strain>
    </source>
</reference>
<evidence type="ECO:0000313" key="2">
    <source>
        <dbReference type="Proteomes" id="UP000256779"/>
    </source>
</evidence>
<protein>
    <submittedName>
        <fullName evidence="1">Uncharacterized protein DUF2589</fullName>
    </submittedName>
</protein>
<comment type="caution">
    <text evidence="1">The sequence shown here is derived from an EMBL/GenBank/DDBJ whole genome shotgun (WGS) entry which is preliminary data.</text>
</comment>
<dbReference type="Pfam" id="PF11655">
    <property type="entry name" value="DUF2589"/>
    <property type="match status" value="1"/>
</dbReference>
<proteinExistence type="predicted"/>
<sequence>MSVLTLNDLLKSFMSAAKAANKELHDHEMNAFKDHLAYNKDNQTYEPKTLKVKLPQQHIAEGEDTEQPVDIPTGALASHQSMRIEELEMGFQCYYNRIGLLKSGEKKLIVDMDEAKDSSHSPIKINMKISSGNPSEGVARMHDALNRKIH</sequence>
<organism evidence="1 2">
    <name type="scientific">Marinoscillum furvescens DSM 4134</name>
    <dbReference type="NCBI Taxonomy" id="1122208"/>
    <lineage>
        <taxon>Bacteria</taxon>
        <taxon>Pseudomonadati</taxon>
        <taxon>Bacteroidota</taxon>
        <taxon>Cytophagia</taxon>
        <taxon>Cytophagales</taxon>
        <taxon>Reichenbachiellaceae</taxon>
        <taxon>Marinoscillum</taxon>
    </lineage>
</organism>
<dbReference type="InterPro" id="IPR024510">
    <property type="entry name" value="DUF2589"/>
</dbReference>
<dbReference type="AlphaFoldDB" id="A0A3D9L6F2"/>
<gene>
    <name evidence="1" type="ORF">C7460_103245</name>
</gene>
<dbReference type="EMBL" id="QREG01000003">
    <property type="protein sequence ID" value="REE01728.1"/>
    <property type="molecule type" value="Genomic_DNA"/>
</dbReference>